<accession>A0ABW8MW27</accession>
<evidence type="ECO:0000256" key="1">
    <source>
        <dbReference type="ARBA" id="ARBA00004651"/>
    </source>
</evidence>
<feature type="transmembrane region" description="Helical" evidence="7">
    <location>
        <begin position="158"/>
        <end position="179"/>
    </location>
</feature>
<feature type="domain" description="ABC transmembrane type-1" evidence="8">
    <location>
        <begin position="111"/>
        <end position="322"/>
    </location>
</feature>
<evidence type="ECO:0000313" key="10">
    <source>
        <dbReference type="Proteomes" id="UP001620514"/>
    </source>
</evidence>
<keyword evidence="2 7" id="KW-0813">Transport</keyword>
<evidence type="ECO:0000313" key="9">
    <source>
        <dbReference type="EMBL" id="MFK4446022.1"/>
    </source>
</evidence>
<feature type="transmembrane region" description="Helical" evidence="7">
    <location>
        <begin position="21"/>
        <end position="43"/>
    </location>
</feature>
<feature type="transmembrane region" description="Helical" evidence="7">
    <location>
        <begin position="199"/>
        <end position="218"/>
    </location>
</feature>
<keyword evidence="5 7" id="KW-1133">Transmembrane helix</keyword>
<evidence type="ECO:0000256" key="2">
    <source>
        <dbReference type="ARBA" id="ARBA00022448"/>
    </source>
</evidence>
<dbReference type="InterPro" id="IPR035906">
    <property type="entry name" value="MetI-like_sf"/>
</dbReference>
<dbReference type="Pfam" id="PF00528">
    <property type="entry name" value="BPD_transp_1"/>
    <property type="match status" value="1"/>
</dbReference>
<dbReference type="Gene3D" id="1.10.3720.10">
    <property type="entry name" value="MetI-like"/>
    <property type="match status" value="1"/>
</dbReference>
<evidence type="ECO:0000256" key="5">
    <source>
        <dbReference type="ARBA" id="ARBA00022989"/>
    </source>
</evidence>
<dbReference type="CDD" id="cd06261">
    <property type="entry name" value="TM_PBP2"/>
    <property type="match status" value="1"/>
</dbReference>
<keyword evidence="6 7" id="KW-0472">Membrane</keyword>
<evidence type="ECO:0000256" key="6">
    <source>
        <dbReference type="ARBA" id="ARBA00023136"/>
    </source>
</evidence>
<dbReference type="RefSeq" id="WP_404610968.1">
    <property type="nucleotide sequence ID" value="NZ_JBIYDN010000023.1"/>
</dbReference>
<keyword evidence="4 7" id="KW-0812">Transmembrane</keyword>
<evidence type="ECO:0000256" key="3">
    <source>
        <dbReference type="ARBA" id="ARBA00022475"/>
    </source>
</evidence>
<feature type="transmembrane region" description="Helical" evidence="7">
    <location>
        <begin position="308"/>
        <end position="329"/>
    </location>
</feature>
<dbReference type="PANTHER" id="PTHR43163">
    <property type="entry name" value="DIPEPTIDE TRANSPORT SYSTEM PERMEASE PROTEIN DPPB-RELATED"/>
    <property type="match status" value="1"/>
</dbReference>
<organism evidence="9 10">
    <name type="scientific">Caballeronia udeis</name>
    <dbReference type="NCBI Taxonomy" id="1232866"/>
    <lineage>
        <taxon>Bacteria</taxon>
        <taxon>Pseudomonadati</taxon>
        <taxon>Pseudomonadota</taxon>
        <taxon>Betaproteobacteria</taxon>
        <taxon>Burkholderiales</taxon>
        <taxon>Burkholderiaceae</taxon>
        <taxon>Caballeronia</taxon>
    </lineage>
</organism>
<comment type="similarity">
    <text evidence="7">Belongs to the binding-protein-dependent transport system permease family.</text>
</comment>
<keyword evidence="3" id="KW-1003">Cell membrane</keyword>
<dbReference type="PROSITE" id="PS50928">
    <property type="entry name" value="ABC_TM1"/>
    <property type="match status" value="1"/>
</dbReference>
<evidence type="ECO:0000256" key="4">
    <source>
        <dbReference type="ARBA" id="ARBA00022692"/>
    </source>
</evidence>
<dbReference type="Proteomes" id="UP001620514">
    <property type="component" value="Unassembled WGS sequence"/>
</dbReference>
<comment type="subcellular location">
    <subcellularLocation>
        <location evidence="1 7">Cell membrane</location>
        <topology evidence="1 7">Multi-pass membrane protein</topology>
    </subcellularLocation>
</comment>
<sequence>MTTLLKRARQNRRNGTLAGLVLRRLVASIPLIILVIVATFLLIRLAPGDPATLLAGDSPAPEMVAKIRTEYGLDKPLATQLGLYVKNSMTLNFGTSIYYQAPVIDVIFERVPATMLLTGTAMLMASLLGIVLGVSAARHKGRREDMMIGAASMLGYSLPAFWIGQLLILLFAVSWQLLPAGGMNSATNGLTGLAYLSDLAVHLILPAITLMTFELGLITRFTRTAMIEALDKEYVLVARAKGASMDHVVWTHAFPNAVVTTITIMGLEFGVLLAGAVVTETVFSWPGLGRLFYDAITQRDFPLLNGCFIFASVMVIAVNLLTDVATAALDPRVRR</sequence>
<comment type="caution">
    <text evidence="9">The sequence shown here is derived from an EMBL/GenBank/DDBJ whole genome shotgun (WGS) entry which is preliminary data.</text>
</comment>
<feature type="transmembrane region" description="Helical" evidence="7">
    <location>
        <begin position="115"/>
        <end position="137"/>
    </location>
</feature>
<dbReference type="PANTHER" id="PTHR43163:SF9">
    <property type="entry name" value="ABC TRANSPORTER PERMEASE PROTEIN"/>
    <property type="match status" value="1"/>
</dbReference>
<proteinExistence type="inferred from homology"/>
<gene>
    <name evidence="9" type="ORF">ABH943_006054</name>
</gene>
<dbReference type="Pfam" id="PF19300">
    <property type="entry name" value="BPD_transp_1_N"/>
    <property type="match status" value="1"/>
</dbReference>
<dbReference type="InterPro" id="IPR045621">
    <property type="entry name" value="BPD_transp_1_N"/>
</dbReference>
<protein>
    <submittedName>
        <fullName evidence="9">Peptide/nickel transport system permease protein</fullName>
    </submittedName>
</protein>
<reference evidence="9 10" key="1">
    <citation type="submission" date="2024-11" db="EMBL/GenBank/DDBJ databases">
        <title>Using genomics to understand microbial adaptation to soil warming.</title>
        <authorList>
            <person name="Deangelis K.M. PhD."/>
        </authorList>
    </citation>
    <scope>NUCLEOTIDE SEQUENCE [LARGE SCALE GENOMIC DNA]</scope>
    <source>
        <strain evidence="9 10">GAS97</strain>
    </source>
</reference>
<dbReference type="EMBL" id="JBIYDN010000023">
    <property type="protein sequence ID" value="MFK4446022.1"/>
    <property type="molecule type" value="Genomic_DNA"/>
</dbReference>
<evidence type="ECO:0000259" key="8">
    <source>
        <dbReference type="PROSITE" id="PS50928"/>
    </source>
</evidence>
<name>A0ABW8MW27_9BURK</name>
<dbReference type="InterPro" id="IPR000515">
    <property type="entry name" value="MetI-like"/>
</dbReference>
<evidence type="ECO:0000256" key="7">
    <source>
        <dbReference type="RuleBase" id="RU363032"/>
    </source>
</evidence>
<dbReference type="SUPFAM" id="SSF161098">
    <property type="entry name" value="MetI-like"/>
    <property type="match status" value="1"/>
</dbReference>
<keyword evidence="10" id="KW-1185">Reference proteome</keyword>